<reference evidence="2 3" key="1">
    <citation type="submission" date="2024-03" db="EMBL/GenBank/DDBJ databases">
        <title>Community enrichment and isolation of bacterial strains for fucoidan degradation.</title>
        <authorList>
            <person name="Sichert A."/>
        </authorList>
    </citation>
    <scope>NUCLEOTIDE SEQUENCE [LARGE SCALE GENOMIC DNA]</scope>
    <source>
        <strain evidence="2 3">AS62</strain>
    </source>
</reference>
<dbReference type="RefSeq" id="WP_342849154.1">
    <property type="nucleotide sequence ID" value="NZ_JBBMQO010000009.1"/>
</dbReference>
<accession>A0ABU9T9Z6</accession>
<name>A0ABU9T9Z6_9HYPH</name>
<keyword evidence="1" id="KW-0732">Signal</keyword>
<protein>
    <submittedName>
        <fullName evidence="2">Uncharacterized protein</fullName>
    </submittedName>
</protein>
<sequence length="120" mass="13630">MFRKTPLTIATALAVTLGSQASAFASDTAHNVRDHRKVVEKTVRDHRSLRKNEVVKVSRKDCRVGYENLRRIGYKHIVMFNCSGAKYKYIAHKDAAIWQASMHAYSGTMQLHYMGPVPTH</sequence>
<dbReference type="Proteomes" id="UP001477870">
    <property type="component" value="Unassembled WGS sequence"/>
</dbReference>
<dbReference type="EMBL" id="JBBMQO010000009">
    <property type="protein sequence ID" value="MEM5502948.1"/>
    <property type="molecule type" value="Genomic_DNA"/>
</dbReference>
<keyword evidence="3" id="KW-1185">Reference proteome</keyword>
<evidence type="ECO:0000256" key="1">
    <source>
        <dbReference type="SAM" id="SignalP"/>
    </source>
</evidence>
<comment type="caution">
    <text evidence="2">The sequence shown here is derived from an EMBL/GenBank/DDBJ whole genome shotgun (WGS) entry which is preliminary data.</text>
</comment>
<evidence type="ECO:0000313" key="2">
    <source>
        <dbReference type="EMBL" id="MEM5502948.1"/>
    </source>
</evidence>
<evidence type="ECO:0000313" key="3">
    <source>
        <dbReference type="Proteomes" id="UP001477870"/>
    </source>
</evidence>
<gene>
    <name evidence="2" type="ORF">WNY59_15260</name>
</gene>
<proteinExistence type="predicted"/>
<feature type="signal peptide" evidence="1">
    <location>
        <begin position="1"/>
        <end position="25"/>
    </location>
</feature>
<feature type="chain" id="PRO_5046553088" evidence="1">
    <location>
        <begin position="26"/>
        <end position="120"/>
    </location>
</feature>
<organism evidence="2 3">
    <name type="scientific">Ahrensia kielensis</name>
    <dbReference type="NCBI Taxonomy" id="76980"/>
    <lineage>
        <taxon>Bacteria</taxon>
        <taxon>Pseudomonadati</taxon>
        <taxon>Pseudomonadota</taxon>
        <taxon>Alphaproteobacteria</taxon>
        <taxon>Hyphomicrobiales</taxon>
        <taxon>Ahrensiaceae</taxon>
        <taxon>Ahrensia</taxon>
    </lineage>
</organism>